<sequence length="59" mass="6417">MLGILALCTFLPAPVFALFAVARPPRSYSCPVDRRATLCSACRDRVRLQSVQGSTRSCS</sequence>
<feature type="chain" id="PRO_5025621786" description="RxLR effector protein" evidence="1">
    <location>
        <begin position="18"/>
        <end position="59"/>
    </location>
</feature>
<evidence type="ECO:0008006" key="4">
    <source>
        <dbReference type="Google" id="ProtNLM"/>
    </source>
</evidence>
<comment type="caution">
    <text evidence="2">The sequence shown here is derived from an EMBL/GenBank/DDBJ whole genome shotgun (WGS) entry which is preliminary data.</text>
</comment>
<dbReference type="EMBL" id="QXFW01000871">
    <property type="protein sequence ID" value="KAE9001212.1"/>
    <property type="molecule type" value="Genomic_DNA"/>
</dbReference>
<keyword evidence="1" id="KW-0732">Signal</keyword>
<evidence type="ECO:0000313" key="3">
    <source>
        <dbReference type="Proteomes" id="UP000460718"/>
    </source>
</evidence>
<gene>
    <name evidence="2" type="ORF">PF011_g13848</name>
</gene>
<dbReference type="AlphaFoldDB" id="A0A6A3K4L2"/>
<evidence type="ECO:0000313" key="2">
    <source>
        <dbReference type="EMBL" id="KAE9001212.1"/>
    </source>
</evidence>
<proteinExistence type="predicted"/>
<organism evidence="2 3">
    <name type="scientific">Phytophthora fragariae</name>
    <dbReference type="NCBI Taxonomy" id="53985"/>
    <lineage>
        <taxon>Eukaryota</taxon>
        <taxon>Sar</taxon>
        <taxon>Stramenopiles</taxon>
        <taxon>Oomycota</taxon>
        <taxon>Peronosporomycetes</taxon>
        <taxon>Peronosporales</taxon>
        <taxon>Peronosporaceae</taxon>
        <taxon>Phytophthora</taxon>
    </lineage>
</organism>
<feature type="signal peptide" evidence="1">
    <location>
        <begin position="1"/>
        <end position="17"/>
    </location>
</feature>
<dbReference type="Proteomes" id="UP000460718">
    <property type="component" value="Unassembled WGS sequence"/>
</dbReference>
<name>A0A6A3K4L2_9STRA</name>
<reference evidence="2 3" key="1">
    <citation type="submission" date="2018-09" db="EMBL/GenBank/DDBJ databases">
        <title>Genomic investigation of the strawberry pathogen Phytophthora fragariae indicates pathogenicity is determined by transcriptional variation in three key races.</title>
        <authorList>
            <person name="Adams T.M."/>
            <person name="Armitage A.D."/>
            <person name="Sobczyk M.K."/>
            <person name="Bates H.J."/>
            <person name="Dunwell J.M."/>
            <person name="Nellist C.F."/>
            <person name="Harrison R.J."/>
        </authorList>
    </citation>
    <scope>NUCLEOTIDE SEQUENCE [LARGE SCALE GENOMIC DNA]</scope>
    <source>
        <strain evidence="2 3">SCRP245</strain>
    </source>
</reference>
<accession>A0A6A3K4L2</accession>
<protein>
    <recommendedName>
        <fullName evidence="4">RxLR effector protein</fullName>
    </recommendedName>
</protein>
<evidence type="ECO:0000256" key="1">
    <source>
        <dbReference type="SAM" id="SignalP"/>
    </source>
</evidence>